<dbReference type="PANTHER" id="PTHR36180:SF2">
    <property type="entry name" value="BRO FAMILY PROTEIN"/>
    <property type="match status" value="1"/>
</dbReference>
<evidence type="ECO:0000313" key="2">
    <source>
        <dbReference type="EMBL" id="SUD59778.1"/>
    </source>
</evidence>
<proteinExistence type="predicted"/>
<dbReference type="Pfam" id="PF02498">
    <property type="entry name" value="Bro-N"/>
    <property type="match status" value="1"/>
</dbReference>
<feature type="domain" description="Bro-N" evidence="1">
    <location>
        <begin position="1"/>
        <end position="112"/>
    </location>
</feature>
<protein>
    <submittedName>
        <fullName evidence="2">Prophage antirepressor</fullName>
    </submittedName>
</protein>
<evidence type="ECO:0000313" key="3">
    <source>
        <dbReference type="Proteomes" id="UP000254084"/>
    </source>
</evidence>
<organism evidence="2 3">
    <name type="scientific">Ectopseudomonas oleovorans</name>
    <name type="common">Pseudomonas oleovorans</name>
    <dbReference type="NCBI Taxonomy" id="301"/>
    <lineage>
        <taxon>Bacteria</taxon>
        <taxon>Pseudomonadati</taxon>
        <taxon>Pseudomonadota</taxon>
        <taxon>Gammaproteobacteria</taxon>
        <taxon>Pseudomonadales</taxon>
        <taxon>Pseudomonadaceae</taxon>
        <taxon>Ectopseudomonas</taxon>
    </lineage>
</organism>
<dbReference type="InterPro" id="IPR003497">
    <property type="entry name" value="BRO_N_domain"/>
</dbReference>
<dbReference type="RefSeq" id="WP_084340488.1">
    <property type="nucleotide sequence ID" value="NZ_UGUW01000004.1"/>
</dbReference>
<name>A0A379K540_ECTOL</name>
<gene>
    <name evidence="2" type="ORF">NCTC10860_02089</name>
</gene>
<dbReference type="Pfam" id="PF03374">
    <property type="entry name" value="ANT"/>
    <property type="match status" value="1"/>
</dbReference>
<dbReference type="PROSITE" id="PS51750">
    <property type="entry name" value="BRO_N"/>
    <property type="match status" value="1"/>
</dbReference>
<dbReference type="SMART" id="SM01040">
    <property type="entry name" value="Bro-N"/>
    <property type="match status" value="1"/>
</dbReference>
<dbReference type="Proteomes" id="UP000254084">
    <property type="component" value="Unassembled WGS sequence"/>
</dbReference>
<dbReference type="GO" id="GO:0003677">
    <property type="term" value="F:DNA binding"/>
    <property type="evidence" value="ECO:0007669"/>
    <property type="project" value="InterPro"/>
</dbReference>
<sequence length="253" mass="27686">MTAMQKLSGAVVPFHFDSAPVRVVSVEGEAWFVAKDVAAALGYVRTADAVRAHCKAACPVGVGETPTPLDPQTIIIPERDVYRLVMRSKLPAAERFEEWVVGEVLPSIRKSGSYNATPSIPQSLPEALRLAADLAECNTRLQLVVTEQAPKVDVFHRIADAAGTLCLTDAAKHLGIQRKRLIRWLQENRWIYQRTGSARWLAYQPRLTSGVLVHRIKTLGADDHGDERVATQVRITPKGLTVLAKRVAPSGGV</sequence>
<dbReference type="AlphaFoldDB" id="A0A379K540"/>
<dbReference type="EMBL" id="UGUW01000004">
    <property type="protein sequence ID" value="SUD59778.1"/>
    <property type="molecule type" value="Genomic_DNA"/>
</dbReference>
<accession>A0A379K540</accession>
<dbReference type="InterPro" id="IPR005039">
    <property type="entry name" value="Ant_C"/>
</dbReference>
<evidence type="ECO:0000259" key="1">
    <source>
        <dbReference type="PROSITE" id="PS51750"/>
    </source>
</evidence>
<reference evidence="2 3" key="1">
    <citation type="submission" date="2018-06" db="EMBL/GenBank/DDBJ databases">
        <authorList>
            <consortium name="Pathogen Informatics"/>
            <person name="Doyle S."/>
        </authorList>
    </citation>
    <scope>NUCLEOTIDE SEQUENCE [LARGE SCALE GENOMIC DNA]</scope>
    <source>
        <strain evidence="2 3">NCTC10860</strain>
    </source>
</reference>
<dbReference type="PANTHER" id="PTHR36180">
    <property type="entry name" value="DNA-BINDING PROTEIN-RELATED-RELATED"/>
    <property type="match status" value="1"/>
</dbReference>